<dbReference type="PANTHER" id="PTHR30417">
    <property type="entry name" value="N-ACETYLMURAMOYL-L-ALANINE AMIDASE AMID"/>
    <property type="match status" value="1"/>
</dbReference>
<dbReference type="EC" id="3.5.1.28" evidence="2"/>
<dbReference type="GO" id="GO:0009253">
    <property type="term" value="P:peptidoglycan catabolic process"/>
    <property type="evidence" value="ECO:0007669"/>
    <property type="project" value="InterPro"/>
</dbReference>
<accession>H8KM51</accession>
<keyword evidence="4" id="KW-0961">Cell wall biogenesis/degradation</keyword>
<dbReference type="SUPFAM" id="SSF55846">
    <property type="entry name" value="N-acetylmuramoyl-L-alanine amidase-like"/>
    <property type="match status" value="1"/>
</dbReference>
<protein>
    <recommendedName>
        <fullName evidence="2">N-acetylmuramoyl-L-alanine amidase</fullName>
        <ecNumber evidence="2">3.5.1.28</ecNumber>
    </recommendedName>
</protein>
<dbReference type="CDD" id="cd06583">
    <property type="entry name" value="PGRP"/>
    <property type="match status" value="1"/>
</dbReference>
<dbReference type="Pfam" id="PF01510">
    <property type="entry name" value="Amidase_2"/>
    <property type="match status" value="1"/>
</dbReference>
<dbReference type="EMBL" id="CP003349">
    <property type="protein sequence ID" value="AFD08973.1"/>
    <property type="molecule type" value="Genomic_DNA"/>
</dbReference>
<gene>
    <name evidence="6" type="ordered locus">Solca_3980</name>
</gene>
<dbReference type="AlphaFoldDB" id="H8KM51"/>
<name>H8KM51_SOLCM</name>
<dbReference type="GO" id="GO:0009254">
    <property type="term" value="P:peptidoglycan turnover"/>
    <property type="evidence" value="ECO:0007669"/>
    <property type="project" value="TreeGrafter"/>
</dbReference>
<evidence type="ECO:0000259" key="5">
    <source>
        <dbReference type="SMART" id="SM00644"/>
    </source>
</evidence>
<dbReference type="InterPro" id="IPR051206">
    <property type="entry name" value="NAMLAA_amidase_2"/>
</dbReference>
<dbReference type="STRING" id="929556.Solca_3980"/>
<dbReference type="eggNOG" id="COG3023">
    <property type="taxonomic scope" value="Bacteria"/>
</dbReference>
<organism evidence="6 7">
    <name type="scientific">Solitalea canadensis (strain ATCC 29591 / DSM 3403 / JCM 21819 / LMG 8368 / NBRC 15130 / NCIMB 12057 / USAM 9D)</name>
    <name type="common">Flexibacter canadensis</name>
    <dbReference type="NCBI Taxonomy" id="929556"/>
    <lineage>
        <taxon>Bacteria</taxon>
        <taxon>Pseudomonadati</taxon>
        <taxon>Bacteroidota</taxon>
        <taxon>Sphingobacteriia</taxon>
        <taxon>Sphingobacteriales</taxon>
        <taxon>Sphingobacteriaceae</taxon>
        <taxon>Solitalea</taxon>
    </lineage>
</organism>
<proteinExistence type="predicted"/>
<dbReference type="GO" id="GO:0071555">
    <property type="term" value="P:cell wall organization"/>
    <property type="evidence" value="ECO:0007669"/>
    <property type="project" value="UniProtKB-KW"/>
</dbReference>
<dbReference type="InterPro" id="IPR036365">
    <property type="entry name" value="PGBD-like_sf"/>
</dbReference>
<evidence type="ECO:0000256" key="2">
    <source>
        <dbReference type="ARBA" id="ARBA00011901"/>
    </source>
</evidence>
<dbReference type="InterPro" id="IPR002502">
    <property type="entry name" value="Amidase_domain"/>
</dbReference>
<sequence length="273" mass="30855">MRFTFKNALYLFSTAMLLNSCSNDPYAASRKAYKKQLKTYIQTLKEMTPTVLPPDSVPASQWVATVNYNLRKPNYVIIHHTAQDSLAQTLKTFTLTRTQVSAHYVVSRDGKVVHMLNDYLRAWHAGNAKWGNCTDINSNSIGIELDNNGKEPFADAQINSLLVLLGKLKTNYNIPTANFIGHADIAPTRKPDPSEKFPWKKLADKGFGLWYTMPLDTVPTDFKPLEALRIIGYDTRNGDAAITAFKRHFIQSDVTPALTDSTKLILYNLYKKY</sequence>
<dbReference type="KEGG" id="scn:Solca_3980"/>
<dbReference type="OrthoDB" id="9794842at2"/>
<comment type="catalytic activity">
    <reaction evidence="1">
        <text>Hydrolyzes the link between N-acetylmuramoyl residues and L-amino acid residues in certain cell-wall glycopeptides.</text>
        <dbReference type="EC" id="3.5.1.28"/>
    </reaction>
</comment>
<keyword evidence="7" id="KW-1185">Reference proteome</keyword>
<dbReference type="Proteomes" id="UP000007590">
    <property type="component" value="Chromosome"/>
</dbReference>
<evidence type="ECO:0000313" key="6">
    <source>
        <dbReference type="EMBL" id="AFD08973.1"/>
    </source>
</evidence>
<dbReference type="PANTHER" id="PTHR30417:SF1">
    <property type="entry name" value="N-ACETYLMURAMOYL-L-ALANINE AMIDASE AMID"/>
    <property type="match status" value="1"/>
</dbReference>
<dbReference type="SUPFAM" id="SSF47090">
    <property type="entry name" value="PGBD-like"/>
    <property type="match status" value="1"/>
</dbReference>
<dbReference type="GO" id="GO:0008745">
    <property type="term" value="F:N-acetylmuramoyl-L-alanine amidase activity"/>
    <property type="evidence" value="ECO:0007669"/>
    <property type="project" value="UniProtKB-EC"/>
</dbReference>
<evidence type="ECO:0000256" key="3">
    <source>
        <dbReference type="ARBA" id="ARBA00022801"/>
    </source>
</evidence>
<evidence type="ECO:0000256" key="4">
    <source>
        <dbReference type="ARBA" id="ARBA00023316"/>
    </source>
</evidence>
<dbReference type="RefSeq" id="WP_014682196.1">
    <property type="nucleotide sequence ID" value="NC_017770.1"/>
</dbReference>
<dbReference type="InterPro" id="IPR036505">
    <property type="entry name" value="Amidase/PGRP_sf"/>
</dbReference>
<keyword evidence="3" id="KW-0378">Hydrolase</keyword>
<feature type="domain" description="N-acetylmuramoyl-L-alanine amidase" evidence="5">
    <location>
        <begin position="61"/>
        <end position="194"/>
    </location>
</feature>
<evidence type="ECO:0000256" key="1">
    <source>
        <dbReference type="ARBA" id="ARBA00001561"/>
    </source>
</evidence>
<dbReference type="GO" id="GO:0019867">
    <property type="term" value="C:outer membrane"/>
    <property type="evidence" value="ECO:0007669"/>
    <property type="project" value="TreeGrafter"/>
</dbReference>
<dbReference type="HOGENOM" id="CLU_049290_0_0_10"/>
<dbReference type="Gene3D" id="3.40.80.10">
    <property type="entry name" value="Peptidoglycan recognition protein-like"/>
    <property type="match status" value="1"/>
</dbReference>
<evidence type="ECO:0000313" key="7">
    <source>
        <dbReference type="Proteomes" id="UP000007590"/>
    </source>
</evidence>
<reference evidence="6" key="1">
    <citation type="submission" date="2012-02" db="EMBL/GenBank/DDBJ databases">
        <title>The complete genome of Solitalea canadensis DSM 3403.</title>
        <authorList>
            <consortium name="US DOE Joint Genome Institute (JGI-PGF)"/>
            <person name="Lucas S."/>
            <person name="Copeland A."/>
            <person name="Lapidus A."/>
            <person name="Glavina del Rio T."/>
            <person name="Dalin E."/>
            <person name="Tice H."/>
            <person name="Bruce D."/>
            <person name="Goodwin L."/>
            <person name="Pitluck S."/>
            <person name="Peters L."/>
            <person name="Ovchinnikova G."/>
            <person name="Lu M."/>
            <person name="Kyrpides N."/>
            <person name="Mavromatis K."/>
            <person name="Ivanova N."/>
            <person name="Brettin T."/>
            <person name="Detter J.C."/>
            <person name="Han C."/>
            <person name="Larimer F."/>
            <person name="Land M."/>
            <person name="Hauser L."/>
            <person name="Markowitz V."/>
            <person name="Cheng J.-F."/>
            <person name="Hugenholtz P."/>
            <person name="Woyke T."/>
            <person name="Wu D."/>
            <person name="Spring S."/>
            <person name="Schroeder M."/>
            <person name="Kopitz M."/>
            <person name="Brambilla E."/>
            <person name="Klenk H.-P."/>
            <person name="Eisen J.A."/>
        </authorList>
    </citation>
    <scope>NUCLEOTIDE SEQUENCE</scope>
    <source>
        <strain evidence="6">DSM 3403</strain>
    </source>
</reference>
<dbReference type="SMART" id="SM00644">
    <property type="entry name" value="Ami_2"/>
    <property type="match status" value="1"/>
</dbReference>